<dbReference type="SMART" id="SM00327">
    <property type="entry name" value="VWA"/>
    <property type="match status" value="1"/>
</dbReference>
<feature type="domain" description="VWFA" evidence="2">
    <location>
        <begin position="386"/>
        <end position="584"/>
    </location>
</feature>
<organism evidence="3 4">
    <name type="scientific">Luteipulveratus mongoliensis</name>
    <dbReference type="NCBI Taxonomy" id="571913"/>
    <lineage>
        <taxon>Bacteria</taxon>
        <taxon>Bacillati</taxon>
        <taxon>Actinomycetota</taxon>
        <taxon>Actinomycetes</taxon>
        <taxon>Micrococcales</taxon>
        <taxon>Dermacoccaceae</taxon>
        <taxon>Luteipulveratus</taxon>
    </lineage>
</organism>
<evidence type="ECO:0000256" key="1">
    <source>
        <dbReference type="SAM" id="MobiDB-lite"/>
    </source>
</evidence>
<dbReference type="Pfam" id="PF13531">
    <property type="entry name" value="SBP_bac_11"/>
    <property type="match status" value="1"/>
</dbReference>
<dbReference type="AlphaFoldDB" id="A0A0K1JFL0"/>
<reference evidence="3 4" key="1">
    <citation type="submission" date="2015-03" db="EMBL/GenBank/DDBJ databases">
        <title>Luteipulveratus halotolerans sp. nov., a novel actinobacterium (Dermacoccaceae) from Sarawak, Malaysia.</title>
        <authorList>
            <person name="Juboi H."/>
            <person name="Basik A."/>
            <person name="Shamsul S.S."/>
            <person name="Arnold P."/>
            <person name="Schmitt E.K."/>
            <person name="Sanglier J.-J."/>
            <person name="Yeo T."/>
        </authorList>
    </citation>
    <scope>NUCLEOTIDE SEQUENCE [LARGE SCALE GENOMIC DNA]</scope>
    <source>
        <strain evidence="3 4">MN07-A0370</strain>
    </source>
</reference>
<feature type="region of interest" description="Disordered" evidence="1">
    <location>
        <begin position="18"/>
        <end position="41"/>
    </location>
</feature>
<gene>
    <name evidence="3" type="ORF">VV02_04955</name>
</gene>
<dbReference type="InterPro" id="IPR002035">
    <property type="entry name" value="VWF_A"/>
</dbReference>
<dbReference type="Pfam" id="PF00092">
    <property type="entry name" value="VWA"/>
    <property type="match status" value="1"/>
</dbReference>
<protein>
    <recommendedName>
        <fullName evidence="2">VWFA domain-containing protein</fullName>
    </recommendedName>
</protein>
<dbReference type="InterPro" id="IPR036465">
    <property type="entry name" value="vWFA_dom_sf"/>
</dbReference>
<evidence type="ECO:0000313" key="3">
    <source>
        <dbReference type="EMBL" id="AKU15368.1"/>
    </source>
</evidence>
<dbReference type="KEGG" id="lmoi:VV02_04955"/>
<dbReference type="STRING" id="571913.VV02_04955"/>
<name>A0A0K1JFL0_9MICO</name>
<keyword evidence="4" id="KW-1185">Reference proteome</keyword>
<sequence length="589" mass="61142">MIVVAVIGGASAWALHGSGKDSASGAGGPGGQAAVAGQPPTVAGCRQRPLRVATTAEMAPVVSRLTHSMLTSDGCARVAVTVNTPAQVVSAIRAEDSYRPTVWIPDSTVWTNELRSAEFKLGPTLAVSPTVMAVPAALATSSTTGLQPWKTINAMPQLMAGPDVSTPTALALASAGQNGAAPIGAAAPPVGESNVVQPQEGTQPQGGKIAAGKIPAGKTQQELGKPQAQKSTTSVSSMDQLSGMILQMSRADTRSEALFTQTNSPKGQAKAFPTSEQAVQSHNATHAQGKLSAAIPSEGVAMLRYPFVRVTGTPSSALSTVDELQRLLTSSTAQAQLRSAGFRVTPTERGPGVPGVPSSLKVTPDPAVGDVTQLVNLWHRASEDSTQLWVIDVSGSMQAAAGKSTSIKLARDAARIALKGLPSSTEMGLWKFSTNLGATEDHKEIQPMRRLDARAGYTDQRALLDAGLQGLPQQTQGDTGLYDTILAAFQSANSNYNPSRVNSIVLLTDGANDDPTGGVGLDALLATLTRLRSSERPINLILIGVGDKVNLPAMQQITAAAGNQSKTFHALTPENIKQIFLEVMQVRAR</sequence>
<evidence type="ECO:0000259" key="2">
    <source>
        <dbReference type="PROSITE" id="PS50234"/>
    </source>
</evidence>
<evidence type="ECO:0000313" key="4">
    <source>
        <dbReference type="Proteomes" id="UP000066480"/>
    </source>
</evidence>
<dbReference type="Proteomes" id="UP000066480">
    <property type="component" value="Chromosome"/>
</dbReference>
<feature type="compositionally biased region" description="Polar residues" evidence="1">
    <location>
        <begin position="228"/>
        <end position="237"/>
    </location>
</feature>
<dbReference type="PROSITE" id="PS50234">
    <property type="entry name" value="VWFA"/>
    <property type="match status" value="1"/>
</dbReference>
<dbReference type="SUPFAM" id="SSF53300">
    <property type="entry name" value="vWA-like"/>
    <property type="match status" value="1"/>
</dbReference>
<dbReference type="EMBL" id="CP011112">
    <property type="protein sequence ID" value="AKU15368.1"/>
    <property type="molecule type" value="Genomic_DNA"/>
</dbReference>
<dbReference type="Gene3D" id="3.40.50.410">
    <property type="entry name" value="von Willebrand factor, type A domain"/>
    <property type="match status" value="1"/>
</dbReference>
<accession>A0A0K1JFL0</accession>
<proteinExistence type="predicted"/>
<feature type="region of interest" description="Disordered" evidence="1">
    <location>
        <begin position="218"/>
        <end position="237"/>
    </location>
</feature>